<feature type="region of interest" description="Disordered" evidence="1">
    <location>
        <begin position="74"/>
        <end position="93"/>
    </location>
</feature>
<accession>A0A2N5SAD4</accession>
<feature type="compositionally biased region" description="Polar residues" evidence="1">
    <location>
        <begin position="74"/>
        <end position="89"/>
    </location>
</feature>
<sequence>MSRNPSLVQHDEMAAQLEQINLCYCTTLRNSTETKHQVEQVGCRIDGLEGQMRNVLDAMTAISASVDRLNNRGAETTQQGTPFTTSAKQDGNDTPKYSFHMKSFLKDPMQLHGSIHSDVEYLKFNGKNFTTWERQLNTTLEFVFHKDDFLNKNGWGLLNPDHKPSVTILLRSSVDKVLSSAVVGGKSPCEIYKMICNRCKRCDWQHKLNIVNRLGDFLTAEQQPSKAYFLQHFQEFFVEIQQKRIDVDELLGLILQSLVKPPSNVDKHAFRNNLNHRRTCIRVII</sequence>
<dbReference type="Proteomes" id="UP000235388">
    <property type="component" value="Unassembled WGS sequence"/>
</dbReference>
<proteinExistence type="predicted"/>
<evidence type="ECO:0000313" key="2">
    <source>
        <dbReference type="EMBL" id="PLW10221.1"/>
    </source>
</evidence>
<organism evidence="2 3">
    <name type="scientific">Puccinia coronata f. sp. avenae</name>
    <dbReference type="NCBI Taxonomy" id="200324"/>
    <lineage>
        <taxon>Eukaryota</taxon>
        <taxon>Fungi</taxon>
        <taxon>Dikarya</taxon>
        <taxon>Basidiomycota</taxon>
        <taxon>Pucciniomycotina</taxon>
        <taxon>Pucciniomycetes</taxon>
        <taxon>Pucciniales</taxon>
        <taxon>Pucciniaceae</taxon>
        <taxon>Puccinia</taxon>
    </lineage>
</organism>
<dbReference type="AlphaFoldDB" id="A0A2N5SAD4"/>
<reference evidence="2 3" key="1">
    <citation type="submission" date="2017-11" db="EMBL/GenBank/DDBJ databases">
        <title>De novo assembly and phasing of dikaryotic genomes from two isolates of Puccinia coronata f. sp. avenae, the causal agent of oat crown rust.</title>
        <authorList>
            <person name="Miller M.E."/>
            <person name="Zhang Y."/>
            <person name="Omidvar V."/>
            <person name="Sperschneider J."/>
            <person name="Schwessinger B."/>
            <person name="Raley C."/>
            <person name="Palmer J.M."/>
            <person name="Garnica D."/>
            <person name="Upadhyaya N."/>
            <person name="Rathjen J."/>
            <person name="Taylor J.M."/>
            <person name="Park R.F."/>
            <person name="Dodds P.N."/>
            <person name="Hirsch C.D."/>
            <person name="Kianian S.F."/>
            <person name="Figueroa M."/>
        </authorList>
    </citation>
    <scope>NUCLEOTIDE SEQUENCE [LARGE SCALE GENOMIC DNA]</scope>
    <source>
        <strain evidence="2">12NC29</strain>
    </source>
</reference>
<comment type="caution">
    <text evidence="2">The sequence shown here is derived from an EMBL/GenBank/DDBJ whole genome shotgun (WGS) entry which is preliminary data.</text>
</comment>
<dbReference type="OrthoDB" id="10427448at2759"/>
<gene>
    <name evidence="2" type="ORF">PCANC_19930</name>
</gene>
<dbReference type="EMBL" id="PGCJ01001069">
    <property type="protein sequence ID" value="PLW10221.1"/>
    <property type="molecule type" value="Genomic_DNA"/>
</dbReference>
<protein>
    <submittedName>
        <fullName evidence="2">Uncharacterized protein</fullName>
    </submittedName>
</protein>
<evidence type="ECO:0000256" key="1">
    <source>
        <dbReference type="SAM" id="MobiDB-lite"/>
    </source>
</evidence>
<name>A0A2N5SAD4_9BASI</name>
<keyword evidence="3" id="KW-1185">Reference proteome</keyword>
<evidence type="ECO:0000313" key="3">
    <source>
        <dbReference type="Proteomes" id="UP000235388"/>
    </source>
</evidence>